<evidence type="ECO:0000256" key="1">
    <source>
        <dbReference type="ARBA" id="ARBA00023027"/>
    </source>
</evidence>
<dbReference type="AlphaFoldDB" id="A0A7W6RYG1"/>
<keyword evidence="1" id="KW-0520">NAD</keyword>
<name>A0A7W6RYG1_9PROT</name>
<reference evidence="3 4" key="1">
    <citation type="submission" date="2020-08" db="EMBL/GenBank/DDBJ databases">
        <title>Genome sequencing of Purple Non-Sulfur Bacteria from various extreme environments.</title>
        <authorList>
            <person name="Mayer M."/>
        </authorList>
    </citation>
    <scope>NUCLEOTIDE SEQUENCE [LARGE SCALE GENOMIC DNA]</scope>
    <source>
        <strain evidence="3 4">JA135</strain>
    </source>
</reference>
<dbReference type="SUPFAM" id="SSF51735">
    <property type="entry name" value="NAD(P)-binding Rossmann-fold domains"/>
    <property type="match status" value="1"/>
</dbReference>
<evidence type="ECO:0000313" key="4">
    <source>
        <dbReference type="Proteomes" id="UP000555728"/>
    </source>
</evidence>
<gene>
    <name evidence="3" type="ORF">GGD88_001175</name>
</gene>
<dbReference type="Gene3D" id="3.40.50.720">
    <property type="entry name" value="NAD(P)-binding Rossmann-like Domain"/>
    <property type="match status" value="1"/>
</dbReference>
<sequence length="296" mass="31910">MSAPPHLLCLGFGYTARRLAREVLAHGWTVAGTHRTADGAAALARDGIEGLVFDRDHPLPRGTLDRVSHVLVSIPPDEAGDPVLETLGDALAAAAGVRWIGYLSTTGVYGDSGGAWVDEMTPPRPTQERSRRRLAAETSWLDLWRQHGRPVEVFRLAGIYGPGRSALDSVRAGRAHRVVKPGHVVCRIHVDDIVQVLRAAMAHPEPGALYAVADDEPAPPQDVVAEACALLGVTPPPEVPLAEAELSPMARSFYADTRRVWNGRLKGRLKVRLRHPTYRDGLRAILAETAAAESSA</sequence>
<accession>A0A7W6RYG1</accession>
<dbReference type="InterPro" id="IPR036291">
    <property type="entry name" value="NAD(P)-bd_dom_sf"/>
</dbReference>
<dbReference type="InterPro" id="IPR001509">
    <property type="entry name" value="Epimerase_deHydtase"/>
</dbReference>
<evidence type="ECO:0000259" key="2">
    <source>
        <dbReference type="Pfam" id="PF01370"/>
    </source>
</evidence>
<comment type="caution">
    <text evidence="3">The sequence shown here is derived from an EMBL/GenBank/DDBJ whole genome shotgun (WGS) entry which is preliminary data.</text>
</comment>
<organism evidence="3 4">
    <name type="scientific">Roseospira goensis</name>
    <dbReference type="NCBI Taxonomy" id="391922"/>
    <lineage>
        <taxon>Bacteria</taxon>
        <taxon>Pseudomonadati</taxon>
        <taxon>Pseudomonadota</taxon>
        <taxon>Alphaproteobacteria</taxon>
        <taxon>Rhodospirillales</taxon>
        <taxon>Rhodospirillaceae</taxon>
        <taxon>Roseospira</taxon>
    </lineage>
</organism>
<dbReference type="Pfam" id="PF01370">
    <property type="entry name" value="Epimerase"/>
    <property type="match status" value="1"/>
</dbReference>
<dbReference type="Proteomes" id="UP000555728">
    <property type="component" value="Unassembled WGS sequence"/>
</dbReference>
<feature type="domain" description="NAD-dependent epimerase/dehydratase" evidence="2">
    <location>
        <begin position="92"/>
        <end position="207"/>
    </location>
</feature>
<evidence type="ECO:0000313" key="3">
    <source>
        <dbReference type="EMBL" id="MBB4285457.1"/>
    </source>
</evidence>
<dbReference type="EMBL" id="JACIGI010000007">
    <property type="protein sequence ID" value="MBB4285457.1"/>
    <property type="molecule type" value="Genomic_DNA"/>
</dbReference>
<dbReference type="CDD" id="cd05266">
    <property type="entry name" value="SDR_a4"/>
    <property type="match status" value="1"/>
</dbReference>
<protein>
    <submittedName>
        <fullName evidence="3">Nucleoside-diphosphate-sugar epimerase</fullName>
    </submittedName>
</protein>
<keyword evidence="4" id="KW-1185">Reference proteome</keyword>
<proteinExistence type="predicted"/>
<dbReference type="PANTHER" id="PTHR43574">
    <property type="entry name" value="EPIMERASE-RELATED"/>
    <property type="match status" value="1"/>
</dbReference>
<dbReference type="RefSeq" id="WP_184432667.1">
    <property type="nucleotide sequence ID" value="NZ_JACIGI010000007.1"/>
</dbReference>